<keyword evidence="3" id="KW-1185">Reference proteome</keyword>
<organism evidence="2 3">
    <name type="scientific">Qipengyuania profundimaris</name>
    <dbReference type="NCBI Taxonomy" id="3067652"/>
    <lineage>
        <taxon>Bacteria</taxon>
        <taxon>Pseudomonadati</taxon>
        <taxon>Pseudomonadota</taxon>
        <taxon>Alphaproteobacteria</taxon>
        <taxon>Sphingomonadales</taxon>
        <taxon>Erythrobacteraceae</taxon>
        <taxon>Qipengyuania</taxon>
    </lineage>
</organism>
<keyword evidence="1" id="KW-0732">Signal</keyword>
<gene>
    <name evidence="2" type="ORF">Q9K02_02645</name>
</gene>
<dbReference type="EMBL" id="JAVAIM010000001">
    <property type="protein sequence ID" value="MDP4574039.1"/>
    <property type="molecule type" value="Genomic_DNA"/>
</dbReference>
<dbReference type="Proteomes" id="UP001240639">
    <property type="component" value="Unassembled WGS sequence"/>
</dbReference>
<proteinExistence type="predicted"/>
<protein>
    <submittedName>
        <fullName evidence="2">Uncharacterized protein</fullName>
    </submittedName>
</protein>
<evidence type="ECO:0000313" key="3">
    <source>
        <dbReference type="Proteomes" id="UP001240639"/>
    </source>
</evidence>
<comment type="caution">
    <text evidence="2">The sequence shown here is derived from an EMBL/GenBank/DDBJ whole genome shotgun (WGS) entry which is preliminary data.</text>
</comment>
<accession>A0ABT9HLL8</accession>
<evidence type="ECO:0000256" key="1">
    <source>
        <dbReference type="SAM" id="SignalP"/>
    </source>
</evidence>
<feature type="chain" id="PRO_5046431309" evidence="1">
    <location>
        <begin position="21"/>
        <end position="239"/>
    </location>
</feature>
<feature type="signal peptide" evidence="1">
    <location>
        <begin position="1"/>
        <end position="20"/>
    </location>
</feature>
<dbReference type="RefSeq" id="WP_305931491.1">
    <property type="nucleotide sequence ID" value="NZ_JAVAIM010000001.1"/>
</dbReference>
<name>A0ABT9HLL8_9SPHN</name>
<sequence>MSLRGALCAVALAAGMPVAAQDTQGATQAAVAPTAEAQCELHVWPTENYLGVKMGLFSGFGLIGAAIDQAGHAKGVRTVKDLMRDYLGPQVQLEELEKLDYLAKLGLDASEYRVIVQEPTPWNEDLKGNKELKAQVKAMNAKIKQGERLTASTNPCYAELITTHIFYHKAMMYGSNLFTGWHYRQFDGDTLVSDGKGQVKNPLEEFPPKDETMVETAKIELRDAYSKDFAEWVEKKSGT</sequence>
<reference evidence="2 3" key="1">
    <citation type="submission" date="2023-08" db="EMBL/GenBank/DDBJ databases">
        <title>genomic of G39.</title>
        <authorList>
            <person name="Wang Y."/>
        </authorList>
    </citation>
    <scope>NUCLEOTIDE SEQUENCE [LARGE SCALE GENOMIC DNA]</scope>
    <source>
        <strain evidence="2 3">G39</strain>
    </source>
</reference>
<evidence type="ECO:0000313" key="2">
    <source>
        <dbReference type="EMBL" id="MDP4574039.1"/>
    </source>
</evidence>